<feature type="binding site" evidence="3">
    <location>
        <position position="68"/>
    </location>
    <ligand>
        <name>Mn(2+)</name>
        <dbReference type="ChEBI" id="CHEBI:29035"/>
    </ligand>
</feature>
<evidence type="ECO:0000256" key="4">
    <source>
        <dbReference type="RuleBase" id="RU363071"/>
    </source>
</evidence>
<dbReference type="AlphaFoldDB" id="A0A5C6F9M0"/>
<dbReference type="GO" id="GO:0008652">
    <property type="term" value="P:amino acid biosynthetic process"/>
    <property type="evidence" value="ECO:0007669"/>
    <property type="project" value="UniProtKB-KW"/>
</dbReference>
<dbReference type="EC" id="2.5.1.54" evidence="4"/>
<evidence type="ECO:0000313" key="6">
    <source>
        <dbReference type="Proteomes" id="UP000317977"/>
    </source>
</evidence>
<keyword evidence="3" id="KW-0104">Cadmium</keyword>
<comment type="catalytic activity">
    <reaction evidence="4">
        <text>D-erythrose 4-phosphate + phosphoenolpyruvate + H2O = 7-phospho-2-dehydro-3-deoxy-D-arabino-heptonate + phosphate</text>
        <dbReference type="Rhea" id="RHEA:14717"/>
        <dbReference type="ChEBI" id="CHEBI:15377"/>
        <dbReference type="ChEBI" id="CHEBI:16897"/>
        <dbReference type="ChEBI" id="CHEBI:43474"/>
        <dbReference type="ChEBI" id="CHEBI:58394"/>
        <dbReference type="ChEBI" id="CHEBI:58702"/>
        <dbReference type="EC" id="2.5.1.54"/>
    </reaction>
</comment>
<gene>
    <name evidence="5" type="primary">aroH_1</name>
    <name evidence="5" type="ORF">Poly59_00530</name>
</gene>
<protein>
    <recommendedName>
        <fullName evidence="4">Phospho-2-dehydro-3-deoxyheptonate aldolase</fullName>
        <ecNumber evidence="4">2.5.1.54</ecNumber>
    </recommendedName>
</protein>
<evidence type="ECO:0000256" key="3">
    <source>
        <dbReference type="PIRSR" id="PIRSR602480-1"/>
    </source>
</evidence>
<feature type="binding site" evidence="3">
    <location>
        <position position="423"/>
    </location>
    <ligand>
        <name>Mn(2+)</name>
        <dbReference type="ChEBI" id="CHEBI:29035"/>
    </ligand>
</feature>
<comment type="cofactor">
    <cofactor evidence="3">
        <name>Mn(2+)</name>
        <dbReference type="ChEBI" id="CHEBI:29035"/>
    </cofactor>
    <cofactor evidence="3">
        <name>Co(2+)</name>
        <dbReference type="ChEBI" id="CHEBI:48828"/>
    </cofactor>
    <cofactor evidence="3">
        <name>Cd(2+)</name>
        <dbReference type="ChEBI" id="CHEBI:48775"/>
    </cofactor>
    <text evidence="3">Binds 1 divalent cation per subunit. The enzyme is active with manganese, cobalt or cadmium ions.</text>
</comment>
<dbReference type="InterPro" id="IPR013785">
    <property type="entry name" value="Aldolase_TIM"/>
</dbReference>
<reference evidence="5 6" key="1">
    <citation type="submission" date="2019-02" db="EMBL/GenBank/DDBJ databases">
        <title>Deep-cultivation of Planctomycetes and their phenomic and genomic characterization uncovers novel biology.</title>
        <authorList>
            <person name="Wiegand S."/>
            <person name="Jogler M."/>
            <person name="Boedeker C."/>
            <person name="Pinto D."/>
            <person name="Vollmers J."/>
            <person name="Rivas-Marin E."/>
            <person name="Kohn T."/>
            <person name="Peeters S.H."/>
            <person name="Heuer A."/>
            <person name="Rast P."/>
            <person name="Oberbeckmann S."/>
            <person name="Bunk B."/>
            <person name="Jeske O."/>
            <person name="Meyerdierks A."/>
            <person name="Storesund J.E."/>
            <person name="Kallscheuer N."/>
            <person name="Luecker S."/>
            <person name="Lage O.M."/>
            <person name="Pohl T."/>
            <person name="Merkel B.J."/>
            <person name="Hornburger P."/>
            <person name="Mueller R.-W."/>
            <person name="Bruemmer F."/>
            <person name="Labrenz M."/>
            <person name="Spormann A.M."/>
            <person name="Op Den Camp H."/>
            <person name="Overmann J."/>
            <person name="Amann R."/>
            <person name="Jetten M.S.M."/>
            <person name="Mascher T."/>
            <person name="Medema M.H."/>
            <person name="Devos D.P."/>
            <person name="Kaster A.-K."/>
            <person name="Ovreas L."/>
            <person name="Rohde M."/>
            <person name="Galperin M.Y."/>
            <person name="Jogler C."/>
        </authorList>
    </citation>
    <scope>NUCLEOTIDE SEQUENCE [LARGE SCALE GENOMIC DNA]</scope>
    <source>
        <strain evidence="5 6">Poly59</strain>
    </source>
</reference>
<comment type="caution">
    <text evidence="5">The sequence shown here is derived from an EMBL/GenBank/DDBJ whole genome shotgun (WGS) entry which is preliminary data.</text>
</comment>
<dbReference type="NCBIfam" id="TIGR01358">
    <property type="entry name" value="DAHP_synth_II"/>
    <property type="match status" value="1"/>
</dbReference>
<dbReference type="SUPFAM" id="SSF51569">
    <property type="entry name" value="Aldolase"/>
    <property type="match status" value="1"/>
</dbReference>
<feature type="binding site" evidence="3">
    <location>
        <position position="107"/>
    </location>
    <ligand>
        <name>phosphoenolpyruvate</name>
        <dbReference type="ChEBI" id="CHEBI:58702"/>
    </ligand>
</feature>
<proteinExistence type="inferred from homology"/>
<evidence type="ECO:0000313" key="5">
    <source>
        <dbReference type="EMBL" id="TWU57147.1"/>
    </source>
</evidence>
<dbReference type="GO" id="GO:0003849">
    <property type="term" value="F:3-deoxy-7-phosphoheptulonate synthase activity"/>
    <property type="evidence" value="ECO:0007669"/>
    <property type="project" value="UniProtKB-EC"/>
</dbReference>
<sequence length="446" mass="49252">MSEWQPSSWRNKTALQQPVYADQDELGRVIDELATRPPLVTSWEIERLKSQLASAAVGDAFLLQGGDCSESFDACQADPIEMKLKVLLQMSLVLVYGMRKPVIRVGRIAGQYAKPRSSDLETRDGVSLPSYRGDCVNRSPFTADDRCPQPSNLIGAFNRSAQTLNYLRALTEGGFADIKHPENWELDFVTQSSRSSQYHRMVHGISDSLDLLGVIGGVSRSDLSRVDFYTSHEALLLPYEQALTRRAIAGDGWYNLGTHYPWIGDRTRAIDGAHIEYCRGIRNPIGIKVGPSMTPQELCKLLDALNPSREAGRLTLICRFGTSKIAHCLPTLIDAVVAAKHPVLWSVDPMHGNTITTDEGIKTRHFDQILDEVRQSFAIHAEQGTVVGGIHLELTGNEVTECIGGSGGLGSRDLARAYESNVDPRLNYEQAMEIAFLIADQARESN</sequence>
<evidence type="ECO:0000256" key="2">
    <source>
        <dbReference type="ARBA" id="ARBA00022679"/>
    </source>
</evidence>
<dbReference type="PANTHER" id="PTHR21337">
    <property type="entry name" value="PHOSPHO-2-DEHYDRO-3-DEOXYHEPTONATE ALDOLASE 1, 2"/>
    <property type="match status" value="1"/>
</dbReference>
<dbReference type="InterPro" id="IPR002480">
    <property type="entry name" value="DAHP_synth_2"/>
</dbReference>
<keyword evidence="3" id="KW-0464">Manganese</keyword>
<organism evidence="5 6">
    <name type="scientific">Rubripirellula reticaptiva</name>
    <dbReference type="NCBI Taxonomy" id="2528013"/>
    <lineage>
        <taxon>Bacteria</taxon>
        <taxon>Pseudomonadati</taxon>
        <taxon>Planctomycetota</taxon>
        <taxon>Planctomycetia</taxon>
        <taxon>Pirellulales</taxon>
        <taxon>Pirellulaceae</taxon>
        <taxon>Rubripirellula</taxon>
    </lineage>
</organism>
<dbReference type="UniPathway" id="UPA00053">
    <property type="reaction ID" value="UER00084"/>
</dbReference>
<dbReference type="Pfam" id="PF01474">
    <property type="entry name" value="DAHP_synth_2"/>
    <property type="match status" value="1"/>
</dbReference>
<dbReference type="GO" id="GO:0009423">
    <property type="term" value="P:chorismate biosynthetic process"/>
    <property type="evidence" value="ECO:0007669"/>
    <property type="project" value="UniProtKB-UniPathway"/>
</dbReference>
<accession>A0A5C6F9M0</accession>
<dbReference type="GO" id="GO:0009073">
    <property type="term" value="P:aromatic amino acid family biosynthetic process"/>
    <property type="evidence" value="ECO:0007669"/>
    <property type="project" value="UniProtKB-KW"/>
</dbReference>
<name>A0A5C6F9M0_9BACT</name>
<dbReference type="PANTHER" id="PTHR21337:SF0">
    <property type="entry name" value="PHOSPHO-2-DEHYDRO-3-DEOXYHEPTONATE ALDOLASE"/>
    <property type="match status" value="1"/>
</dbReference>
<feature type="binding site" evidence="3">
    <location>
        <position position="351"/>
    </location>
    <ligand>
        <name>Mn(2+)</name>
        <dbReference type="ChEBI" id="CHEBI:29035"/>
    </ligand>
</feature>
<keyword evidence="2 4" id="KW-0808">Transferase</keyword>
<dbReference type="Proteomes" id="UP000317977">
    <property type="component" value="Unassembled WGS sequence"/>
</dbReference>
<keyword evidence="4" id="KW-0057">Aromatic amino acid biosynthesis</keyword>
<dbReference type="Gene3D" id="3.20.20.70">
    <property type="entry name" value="Aldolase class I"/>
    <property type="match status" value="2"/>
</dbReference>
<keyword evidence="4" id="KW-0028">Amino-acid biosynthesis</keyword>
<feature type="binding site" evidence="3">
    <location>
        <position position="288"/>
    </location>
    <ligand>
        <name>phosphoenolpyruvate</name>
        <dbReference type="ChEBI" id="CHEBI:58702"/>
    </ligand>
</feature>
<feature type="binding site" evidence="3">
    <location>
        <position position="393"/>
    </location>
    <ligand>
        <name>Mn(2+)</name>
        <dbReference type="ChEBI" id="CHEBI:29035"/>
    </ligand>
</feature>
<evidence type="ECO:0000256" key="1">
    <source>
        <dbReference type="ARBA" id="ARBA00008911"/>
    </source>
</evidence>
<comment type="pathway">
    <text evidence="4">Metabolic intermediate biosynthesis; chorismate biosynthesis; chorismate from D-erythrose 4-phosphate and phosphoenolpyruvate: step 1/7.</text>
</comment>
<keyword evidence="6" id="KW-1185">Reference proteome</keyword>
<dbReference type="RefSeq" id="WP_146532090.1">
    <property type="nucleotide sequence ID" value="NZ_SJPX01000001.1"/>
</dbReference>
<comment type="similarity">
    <text evidence="1 4">Belongs to the class-II DAHP synthase family.</text>
</comment>
<keyword evidence="3" id="KW-0170">Cobalt</keyword>
<feature type="binding site" evidence="3">
    <location>
        <position position="319"/>
    </location>
    <ligand>
        <name>phosphoenolpyruvate</name>
        <dbReference type="ChEBI" id="CHEBI:58702"/>
    </ligand>
</feature>
<dbReference type="OrthoDB" id="9766852at2"/>
<dbReference type="EMBL" id="SJPX01000001">
    <property type="protein sequence ID" value="TWU57147.1"/>
    <property type="molecule type" value="Genomic_DNA"/>
</dbReference>